<evidence type="ECO:0000256" key="7">
    <source>
        <dbReference type="ARBA" id="ARBA00022692"/>
    </source>
</evidence>
<dbReference type="Proteomes" id="UP000000775">
    <property type="component" value="Chromosome"/>
</dbReference>
<dbReference type="EMBL" id="AM260522">
    <property type="protein sequence ID" value="CAK00440.1"/>
    <property type="molecule type" value="Genomic_DNA"/>
</dbReference>
<evidence type="ECO:0000256" key="1">
    <source>
        <dbReference type="ARBA" id="ARBA00004651"/>
    </source>
</evidence>
<dbReference type="NCBIfam" id="TIGR00701">
    <property type="entry name" value="protoporphyrinogen oxidase HemJ"/>
    <property type="match status" value="1"/>
</dbReference>
<dbReference type="GO" id="GO:0070818">
    <property type="term" value="F:protoporphyrinogen oxidase activity"/>
    <property type="evidence" value="ECO:0007669"/>
    <property type="project" value="UniProtKB-UniRule"/>
</dbReference>
<keyword evidence="8 14" id="KW-0479">Metal-binding</keyword>
<reference evidence="16 17" key="1">
    <citation type="journal article" date="2006" name="PLoS Genet.">
        <title>Who ate whom? Adaptive Helicobacter genomic changes that accompanied a host jump from early humans to large felines.</title>
        <authorList>
            <person name="Eppinger M."/>
            <person name="Baar C."/>
            <person name="Linz B."/>
            <person name="Raddatz G."/>
            <person name="Lanz C."/>
            <person name="Keller H."/>
            <person name="Morelli G."/>
            <person name="Gressmann H."/>
            <person name="Achtman M."/>
            <person name="Schuster S.C."/>
        </authorList>
    </citation>
    <scope>NUCLEOTIDE SEQUENCE [LARGE SCALE GENOMIC DNA]</scope>
    <source>
        <strain evidence="16 17">Sheeba</strain>
    </source>
</reference>
<dbReference type="PIRSF" id="PIRSF004638">
    <property type="entry name" value="UCP004638"/>
    <property type="match status" value="1"/>
</dbReference>
<dbReference type="GO" id="GO:0005886">
    <property type="term" value="C:plasma membrane"/>
    <property type="evidence" value="ECO:0007669"/>
    <property type="project" value="UniProtKB-SubCell"/>
</dbReference>
<feature type="transmembrane region" description="Helical" evidence="14">
    <location>
        <begin position="58"/>
        <end position="81"/>
    </location>
</feature>
<dbReference type="EC" id="1.3.99.-" evidence="14 15"/>
<dbReference type="InterPro" id="IPR005265">
    <property type="entry name" value="HemJ-like"/>
</dbReference>
<evidence type="ECO:0000256" key="13">
    <source>
        <dbReference type="ARBA" id="ARBA00048390"/>
    </source>
</evidence>
<keyword evidence="17" id="KW-1185">Reference proteome</keyword>
<dbReference type="GO" id="GO:0046872">
    <property type="term" value="F:metal ion binding"/>
    <property type="evidence" value="ECO:0007669"/>
    <property type="project" value="UniProtKB-UniRule"/>
</dbReference>
<keyword evidence="7 14" id="KW-0812">Transmembrane</keyword>
<dbReference type="HAMAP" id="MF_02239">
    <property type="entry name" value="HemJ"/>
    <property type="match status" value="1"/>
</dbReference>
<dbReference type="Pfam" id="PF03653">
    <property type="entry name" value="UPF0093"/>
    <property type="match status" value="1"/>
</dbReference>
<keyword evidence="11 14" id="KW-0408">Iron</keyword>
<evidence type="ECO:0000256" key="15">
    <source>
        <dbReference type="PIRNR" id="PIRNR004638"/>
    </source>
</evidence>
<keyword evidence="12 14" id="KW-0472">Membrane</keyword>
<evidence type="ECO:0000313" key="17">
    <source>
        <dbReference type="Proteomes" id="UP000000775"/>
    </source>
</evidence>
<evidence type="ECO:0000256" key="3">
    <source>
        <dbReference type="ARBA" id="ARBA00006501"/>
    </source>
</evidence>
<evidence type="ECO:0000256" key="14">
    <source>
        <dbReference type="HAMAP-Rule" id="MF_02239"/>
    </source>
</evidence>
<dbReference type="PANTHER" id="PTHR40255:SF1">
    <property type="entry name" value="PROTOPORPHYRINOGEN IX OXIDASE"/>
    <property type="match status" value="1"/>
</dbReference>
<evidence type="ECO:0000256" key="2">
    <source>
        <dbReference type="ARBA" id="ARBA00005073"/>
    </source>
</evidence>
<dbReference type="UniPathway" id="UPA00251">
    <property type="reaction ID" value="UER00324"/>
</dbReference>
<evidence type="ECO:0000256" key="8">
    <source>
        <dbReference type="ARBA" id="ARBA00022723"/>
    </source>
</evidence>
<comment type="cofactor">
    <cofactor evidence="14 15">
        <name>heme b</name>
        <dbReference type="ChEBI" id="CHEBI:60344"/>
    </cofactor>
    <text evidence="14 15">Binds 1 heme b (iron(II)-protoporphyrin IX) group per subunit.</text>
</comment>
<gene>
    <name evidence="16" type="ordered locus">Hac_1744</name>
</gene>
<organism evidence="16 17">
    <name type="scientific">Helicobacter acinonychis (strain Sheeba)</name>
    <dbReference type="NCBI Taxonomy" id="382638"/>
    <lineage>
        <taxon>Bacteria</taxon>
        <taxon>Pseudomonadati</taxon>
        <taxon>Campylobacterota</taxon>
        <taxon>Epsilonproteobacteria</taxon>
        <taxon>Campylobacterales</taxon>
        <taxon>Helicobacteraceae</taxon>
        <taxon>Helicobacter</taxon>
    </lineage>
</organism>
<evidence type="ECO:0000256" key="4">
    <source>
        <dbReference type="ARBA" id="ARBA00017504"/>
    </source>
</evidence>
<evidence type="ECO:0000256" key="12">
    <source>
        <dbReference type="ARBA" id="ARBA00023136"/>
    </source>
</evidence>
<dbReference type="PANTHER" id="PTHR40255">
    <property type="entry name" value="UPF0093 MEMBRANE PROTEIN SLR1790"/>
    <property type="match status" value="1"/>
</dbReference>
<protein>
    <recommendedName>
        <fullName evidence="4 14">Protoporphyrinogen IX oxidase</fullName>
        <shortName evidence="14">PPO</shortName>
        <ecNumber evidence="14 15">1.3.99.-</ecNumber>
    </recommendedName>
</protein>
<evidence type="ECO:0000256" key="9">
    <source>
        <dbReference type="ARBA" id="ARBA00022989"/>
    </source>
</evidence>
<proteinExistence type="inferred from homology"/>
<sequence>MQVEFLNEYFMWIKAFHVIAVISWMAALFYLPRLFVYHAENTHKKEFVEVVKIQEKKLYSFIASPAMGFTLITGILMLLIAPEIFKSGGWLHAKLSLVALLLIYHFYCKKCMRDLEKDPTQKSGKFYRMFNEIPTILMILIVILVVVKPF</sequence>
<accession>Q17V86</accession>
<evidence type="ECO:0000256" key="11">
    <source>
        <dbReference type="ARBA" id="ARBA00023004"/>
    </source>
</evidence>
<comment type="similarity">
    <text evidence="3 14 15">Belongs to the HemJ family.</text>
</comment>
<evidence type="ECO:0000256" key="6">
    <source>
        <dbReference type="ARBA" id="ARBA00022617"/>
    </source>
</evidence>
<feature type="transmembrane region" description="Helical" evidence="14">
    <location>
        <begin position="15"/>
        <end position="37"/>
    </location>
</feature>
<comment type="catalytic activity">
    <reaction evidence="13 14 15">
        <text>protoporphyrinogen IX + 3 A = protoporphyrin IX + 3 AH2</text>
        <dbReference type="Rhea" id="RHEA:62000"/>
        <dbReference type="ChEBI" id="CHEBI:13193"/>
        <dbReference type="ChEBI" id="CHEBI:17499"/>
        <dbReference type="ChEBI" id="CHEBI:57306"/>
        <dbReference type="ChEBI" id="CHEBI:57307"/>
    </reaction>
</comment>
<feature type="transmembrane region" description="Helical" evidence="14">
    <location>
        <begin position="129"/>
        <end position="147"/>
    </location>
</feature>
<feature type="binding site" description="axial binding residue" evidence="14">
    <location>
        <position position="94"/>
    </location>
    <ligand>
        <name>heme</name>
        <dbReference type="ChEBI" id="CHEBI:30413"/>
    </ligand>
    <ligandPart>
        <name>Fe</name>
        <dbReference type="ChEBI" id="CHEBI:18248"/>
    </ligandPart>
</feature>
<evidence type="ECO:0000313" key="16">
    <source>
        <dbReference type="EMBL" id="CAK00440.1"/>
    </source>
</evidence>
<feature type="transmembrane region" description="Helical" evidence="14">
    <location>
        <begin position="87"/>
        <end position="108"/>
    </location>
</feature>
<comment type="pathway">
    <text evidence="2 14 15">Porphyrin-containing compound metabolism; protoporphyrin-IX biosynthesis; protoporphyrin-IX from protoporphyrinogen-IX: step 1/1.</text>
</comment>
<name>Q17V86_HELAH</name>
<evidence type="ECO:0000256" key="5">
    <source>
        <dbReference type="ARBA" id="ARBA00022475"/>
    </source>
</evidence>
<comment type="subcellular location">
    <subcellularLocation>
        <location evidence="1 14">Cell membrane</location>
        <topology evidence="1 14">Multi-pass membrane protein</topology>
    </subcellularLocation>
</comment>
<dbReference type="STRING" id="382638.Hac_1744"/>
<feature type="binding site" description="axial binding residue" evidence="14">
    <location>
        <position position="17"/>
    </location>
    <ligand>
        <name>heme</name>
        <dbReference type="ChEBI" id="CHEBI:30413"/>
    </ligand>
    <ligandPart>
        <name>Fe</name>
        <dbReference type="ChEBI" id="CHEBI:18248"/>
    </ligandPart>
</feature>
<keyword evidence="9 14" id="KW-1133">Transmembrane helix</keyword>
<comment type="subunit">
    <text evidence="14">Homodimer.</text>
</comment>
<dbReference type="HOGENOM" id="CLU_125006_0_1_7"/>
<dbReference type="eggNOG" id="COG1981">
    <property type="taxonomic scope" value="Bacteria"/>
</dbReference>
<dbReference type="KEGG" id="hac:Hac_1744"/>
<dbReference type="GO" id="GO:0006782">
    <property type="term" value="P:protoporphyrinogen IX biosynthetic process"/>
    <property type="evidence" value="ECO:0007669"/>
    <property type="project" value="UniProtKB-UniRule"/>
</dbReference>
<evidence type="ECO:0000256" key="10">
    <source>
        <dbReference type="ARBA" id="ARBA00023002"/>
    </source>
</evidence>
<comment type="function">
    <text evidence="14 15">Catalyzes the oxidation of protoporphyrinogen IX to protoporphyrin IX.</text>
</comment>
<keyword evidence="5 14" id="KW-1003">Cell membrane</keyword>
<keyword evidence="6 14" id="KW-0349">Heme</keyword>
<dbReference type="AlphaFoldDB" id="Q17V86"/>
<keyword evidence="10 14" id="KW-0560">Oxidoreductase</keyword>